<evidence type="ECO:0000313" key="2">
    <source>
        <dbReference type="Proteomes" id="UP001295444"/>
    </source>
</evidence>
<sequence>FTLTIICQFLIEMQSDKVSSASSRSIAPIPVAVDTFPGTSGEGAEFPADFDAPAEIQALIDKSMLKAMNGPDVCYGGNV</sequence>
<feature type="non-terminal residue" evidence="1">
    <location>
        <position position="1"/>
    </location>
</feature>
<dbReference type="AlphaFoldDB" id="A0AAD1SDP4"/>
<proteinExistence type="predicted"/>
<evidence type="ECO:0000313" key="1">
    <source>
        <dbReference type="EMBL" id="CAH2296225.1"/>
    </source>
</evidence>
<keyword evidence="2" id="KW-1185">Reference proteome</keyword>
<protein>
    <submittedName>
        <fullName evidence="1">Uncharacterized protein</fullName>
    </submittedName>
</protein>
<accession>A0AAD1SDP4</accession>
<reference evidence="1" key="1">
    <citation type="submission" date="2022-03" db="EMBL/GenBank/DDBJ databases">
        <authorList>
            <person name="Alioto T."/>
            <person name="Alioto T."/>
            <person name="Gomez Garrido J."/>
        </authorList>
    </citation>
    <scope>NUCLEOTIDE SEQUENCE</scope>
</reference>
<organism evidence="1 2">
    <name type="scientific">Pelobates cultripes</name>
    <name type="common">Western spadefoot toad</name>
    <dbReference type="NCBI Taxonomy" id="61616"/>
    <lineage>
        <taxon>Eukaryota</taxon>
        <taxon>Metazoa</taxon>
        <taxon>Chordata</taxon>
        <taxon>Craniata</taxon>
        <taxon>Vertebrata</taxon>
        <taxon>Euteleostomi</taxon>
        <taxon>Amphibia</taxon>
        <taxon>Batrachia</taxon>
        <taxon>Anura</taxon>
        <taxon>Pelobatoidea</taxon>
        <taxon>Pelobatidae</taxon>
        <taxon>Pelobates</taxon>
    </lineage>
</organism>
<dbReference type="EMBL" id="OW240916">
    <property type="protein sequence ID" value="CAH2296225.1"/>
    <property type="molecule type" value="Genomic_DNA"/>
</dbReference>
<dbReference type="Proteomes" id="UP001295444">
    <property type="component" value="Chromosome 05"/>
</dbReference>
<name>A0AAD1SDP4_PELCU</name>
<gene>
    <name evidence="1" type="ORF">PECUL_23A042041</name>
</gene>